<proteinExistence type="predicted"/>
<dbReference type="AlphaFoldDB" id="A0A336K9D0"/>
<feature type="compositionally biased region" description="Basic and acidic residues" evidence="1">
    <location>
        <begin position="39"/>
        <end position="52"/>
    </location>
</feature>
<sequence>MSGQILTKAALLGRKAGDFKIVVHESKKKKNLKTKNLGKHGDEHEMLGKGGKDNSTVDLQKARKEVINLGLSGFSDKLHKEEAEIQLAIKLGARPPKRKYKNYKEILEEKKQVKKVDETTSEKIAKKFQFGSTQSFQKYVAGNRHKTKKNPKNVLNSYGKVNPVKDGIRKRK</sequence>
<feature type="region of interest" description="Disordered" evidence="1">
    <location>
        <begin position="30"/>
        <end position="55"/>
    </location>
</feature>
<protein>
    <submittedName>
        <fullName evidence="2">CSON004702 protein</fullName>
    </submittedName>
</protein>
<dbReference type="PANTHER" id="PTHR28366">
    <property type="entry name" value="CHROMOSOME 1 OPEN READING FRAME 131"/>
    <property type="match status" value="1"/>
</dbReference>
<feature type="region of interest" description="Disordered" evidence="1">
    <location>
        <begin position="143"/>
        <end position="172"/>
    </location>
</feature>
<gene>
    <name evidence="2" type="primary">CSON004702</name>
</gene>
<evidence type="ECO:0000313" key="2">
    <source>
        <dbReference type="EMBL" id="SSX01101.1"/>
    </source>
</evidence>
<dbReference type="EMBL" id="UFQS01000195">
    <property type="protein sequence ID" value="SSX01101.1"/>
    <property type="molecule type" value="Genomic_DNA"/>
</dbReference>
<reference evidence="2" key="1">
    <citation type="submission" date="2018-04" db="EMBL/GenBank/DDBJ databases">
        <authorList>
            <person name="Go L.Y."/>
            <person name="Mitchell J.A."/>
        </authorList>
    </citation>
    <scope>NUCLEOTIDE SEQUENCE</scope>
    <source>
        <tissue evidence="2">Whole organism</tissue>
    </source>
</reference>
<evidence type="ECO:0000256" key="1">
    <source>
        <dbReference type="SAM" id="MobiDB-lite"/>
    </source>
</evidence>
<dbReference type="PANTHER" id="PTHR28366:SF1">
    <property type="entry name" value="CHROMOSOME 1 OPEN READING FRAME 131"/>
    <property type="match status" value="1"/>
</dbReference>
<dbReference type="InterPro" id="IPR052852">
    <property type="entry name" value="SSU_Processome_Comp"/>
</dbReference>
<accession>A0A336K9D0</accession>
<evidence type="ECO:0000313" key="3">
    <source>
        <dbReference type="EMBL" id="SSX21481.1"/>
    </source>
</evidence>
<dbReference type="InterPro" id="IPR027973">
    <property type="entry name" value="FSAF1-like"/>
</dbReference>
<organism evidence="2">
    <name type="scientific">Culicoides sonorensis</name>
    <name type="common">Biting midge</name>
    <dbReference type="NCBI Taxonomy" id="179676"/>
    <lineage>
        <taxon>Eukaryota</taxon>
        <taxon>Metazoa</taxon>
        <taxon>Ecdysozoa</taxon>
        <taxon>Arthropoda</taxon>
        <taxon>Hexapoda</taxon>
        <taxon>Insecta</taxon>
        <taxon>Pterygota</taxon>
        <taxon>Neoptera</taxon>
        <taxon>Endopterygota</taxon>
        <taxon>Diptera</taxon>
        <taxon>Nematocera</taxon>
        <taxon>Chironomoidea</taxon>
        <taxon>Ceratopogonidae</taxon>
        <taxon>Ceratopogoninae</taxon>
        <taxon>Culicoides</taxon>
        <taxon>Monoculicoides</taxon>
    </lineage>
</organism>
<reference evidence="3" key="2">
    <citation type="submission" date="2018-07" db="EMBL/GenBank/DDBJ databases">
        <authorList>
            <person name="Quirk P.G."/>
            <person name="Krulwich T.A."/>
        </authorList>
    </citation>
    <scope>NUCLEOTIDE SEQUENCE</scope>
</reference>
<dbReference type="Pfam" id="PF15375">
    <property type="entry name" value="FSAF1"/>
    <property type="match status" value="1"/>
</dbReference>
<dbReference type="VEuPathDB" id="VectorBase:CSON004702"/>
<name>A0A336K9D0_CULSO</name>
<dbReference type="EMBL" id="UFQT01000195">
    <property type="protein sequence ID" value="SSX21481.1"/>
    <property type="molecule type" value="Genomic_DNA"/>
</dbReference>